<dbReference type="GO" id="GO:0016787">
    <property type="term" value="F:hydrolase activity"/>
    <property type="evidence" value="ECO:0007669"/>
    <property type="project" value="UniProtKB-KW"/>
</dbReference>
<protein>
    <submittedName>
        <fullName evidence="2">Alpha/beta hydrolase</fullName>
    </submittedName>
</protein>
<evidence type="ECO:0000313" key="3">
    <source>
        <dbReference type="Proteomes" id="UP000290545"/>
    </source>
</evidence>
<dbReference type="InterPro" id="IPR000073">
    <property type="entry name" value="AB_hydrolase_1"/>
</dbReference>
<gene>
    <name evidence="2" type="ORF">ESB13_22645</name>
</gene>
<reference evidence="2 3" key="1">
    <citation type="submission" date="2019-01" db="EMBL/GenBank/DDBJ databases">
        <title>Filimonas sp. strain TTM-71.</title>
        <authorList>
            <person name="Chen W.-M."/>
        </authorList>
    </citation>
    <scope>NUCLEOTIDE SEQUENCE [LARGE SCALE GENOMIC DNA]</scope>
    <source>
        <strain evidence="2 3">TTM-71</strain>
    </source>
</reference>
<keyword evidence="2" id="KW-0378">Hydrolase</keyword>
<dbReference type="InterPro" id="IPR029058">
    <property type="entry name" value="AB_hydrolase_fold"/>
</dbReference>
<comment type="caution">
    <text evidence="2">The sequence shown here is derived from an EMBL/GenBank/DDBJ whole genome shotgun (WGS) entry which is preliminary data.</text>
</comment>
<proteinExistence type="predicted"/>
<dbReference type="PANTHER" id="PTHR43798">
    <property type="entry name" value="MONOACYLGLYCEROL LIPASE"/>
    <property type="match status" value="1"/>
</dbReference>
<dbReference type="Pfam" id="PF00561">
    <property type="entry name" value="Abhydrolase_1"/>
    <property type="match status" value="1"/>
</dbReference>
<dbReference type="GO" id="GO:0016020">
    <property type="term" value="C:membrane"/>
    <property type="evidence" value="ECO:0007669"/>
    <property type="project" value="TreeGrafter"/>
</dbReference>
<dbReference type="InterPro" id="IPR050266">
    <property type="entry name" value="AB_hydrolase_sf"/>
</dbReference>
<dbReference type="EMBL" id="SDHZ01000005">
    <property type="protein sequence ID" value="RXK80955.1"/>
    <property type="molecule type" value="Genomic_DNA"/>
</dbReference>
<feature type="domain" description="AB hydrolase-1" evidence="1">
    <location>
        <begin position="26"/>
        <end position="258"/>
    </location>
</feature>
<dbReference type="Gene3D" id="3.40.50.1820">
    <property type="entry name" value="alpha/beta hydrolase"/>
    <property type="match status" value="1"/>
</dbReference>
<keyword evidence="3" id="KW-1185">Reference proteome</keyword>
<evidence type="ECO:0000313" key="2">
    <source>
        <dbReference type="EMBL" id="RXK80955.1"/>
    </source>
</evidence>
<dbReference type="OrthoDB" id="975949at2"/>
<dbReference type="PANTHER" id="PTHR43798:SF33">
    <property type="entry name" value="HYDROLASE, PUTATIVE (AFU_ORTHOLOGUE AFUA_2G14860)-RELATED"/>
    <property type="match status" value="1"/>
</dbReference>
<organism evidence="2 3">
    <name type="scientific">Filimonas effusa</name>
    <dbReference type="NCBI Taxonomy" id="2508721"/>
    <lineage>
        <taxon>Bacteria</taxon>
        <taxon>Pseudomonadati</taxon>
        <taxon>Bacteroidota</taxon>
        <taxon>Chitinophagia</taxon>
        <taxon>Chitinophagales</taxon>
        <taxon>Chitinophagaceae</taxon>
        <taxon>Filimonas</taxon>
    </lineage>
</organism>
<evidence type="ECO:0000259" key="1">
    <source>
        <dbReference type="Pfam" id="PF00561"/>
    </source>
</evidence>
<dbReference type="SUPFAM" id="SSF53474">
    <property type="entry name" value="alpha/beta-Hydrolases"/>
    <property type="match status" value="1"/>
</dbReference>
<accession>A0A4Q1D1S4</accession>
<dbReference type="Proteomes" id="UP000290545">
    <property type="component" value="Unassembled WGS sequence"/>
</dbReference>
<sequence length="268" mass="31523">MIEMDFYITYRQSNIFCRRSGDGPKLLFCFHGYGEDSGVFDVLESKLGREYTIYAFDLPLHGKTRWQEGMACSPAMWLEIVERCIPDNAKVTYLGFSMGGRVALSLFQLKPEVCDKLFLVAPDGLTMNTWYWLSTQTRLGNRLFRYTANNPGWIFRFMQAGKRLRLLNKSVHKVAHRYLSDDEQRTKLYERWTLMRRFKPRLDIIKEQVQEHEVKLVLLFGRYDKIILSAHGQQFIQGIEEYAQVRIIQAGHQLLKEKYVPIITEMLT</sequence>
<dbReference type="AlphaFoldDB" id="A0A4Q1D1S4"/>
<name>A0A4Q1D1S4_9BACT</name>